<evidence type="ECO:0000313" key="2">
    <source>
        <dbReference type="EMBL" id="CAA9538995.1"/>
    </source>
</evidence>
<reference evidence="2" key="1">
    <citation type="submission" date="2020-02" db="EMBL/GenBank/DDBJ databases">
        <authorList>
            <person name="Meier V. D."/>
        </authorList>
    </citation>
    <scope>NUCLEOTIDE SEQUENCE</scope>
    <source>
        <strain evidence="2">AVDCRST_MAG49</strain>
    </source>
</reference>
<evidence type="ECO:0000256" key="1">
    <source>
        <dbReference type="SAM" id="MobiDB-lite"/>
    </source>
</evidence>
<gene>
    <name evidence="2" type="ORF">AVDCRST_MAG49-592</name>
</gene>
<feature type="compositionally biased region" description="Basic and acidic residues" evidence="1">
    <location>
        <begin position="46"/>
        <end position="56"/>
    </location>
</feature>
<accession>A0A6J4U598</accession>
<feature type="non-terminal residue" evidence="2">
    <location>
        <position position="80"/>
    </location>
</feature>
<dbReference type="AlphaFoldDB" id="A0A6J4U598"/>
<protein>
    <submittedName>
        <fullName evidence="2">Uncharacterized protein</fullName>
    </submittedName>
</protein>
<name>A0A6J4U598_9BACT</name>
<feature type="compositionally biased region" description="Low complexity" evidence="1">
    <location>
        <begin position="17"/>
        <end position="33"/>
    </location>
</feature>
<proteinExistence type="predicted"/>
<feature type="non-terminal residue" evidence="2">
    <location>
        <position position="1"/>
    </location>
</feature>
<dbReference type="EMBL" id="CADCWG010000037">
    <property type="protein sequence ID" value="CAA9538995.1"/>
    <property type="molecule type" value="Genomic_DNA"/>
</dbReference>
<organism evidence="2">
    <name type="scientific">uncultured Thermomicrobiales bacterium</name>
    <dbReference type="NCBI Taxonomy" id="1645740"/>
    <lineage>
        <taxon>Bacteria</taxon>
        <taxon>Pseudomonadati</taxon>
        <taxon>Thermomicrobiota</taxon>
        <taxon>Thermomicrobia</taxon>
        <taxon>Thermomicrobiales</taxon>
        <taxon>environmental samples</taxon>
    </lineage>
</organism>
<sequence>VHPPVLHGSQREPPSWRAGARRGAVARRPTVPRGPGRAVDPAPADRAGHRGDDGPRPGDPGRVVPHAHPSPRPPGAGRRL</sequence>
<feature type="region of interest" description="Disordered" evidence="1">
    <location>
        <begin position="1"/>
        <end position="80"/>
    </location>
</feature>